<dbReference type="EMBL" id="JASBWS010000070">
    <property type="protein sequence ID" value="KAJ9101365.1"/>
    <property type="molecule type" value="Genomic_DNA"/>
</dbReference>
<reference evidence="1" key="1">
    <citation type="submission" date="2023-04" db="EMBL/GenBank/DDBJ databases">
        <title>Draft Genome sequencing of Naganishia species isolated from polar environments using Oxford Nanopore Technology.</title>
        <authorList>
            <person name="Leo P."/>
            <person name="Venkateswaran K."/>
        </authorList>
    </citation>
    <scope>NUCLEOTIDE SEQUENCE</scope>
    <source>
        <strain evidence="1">MNA-CCFEE 5262</strain>
    </source>
</reference>
<accession>A0ACC2VPM1</accession>
<name>A0ACC2VPM1_9TREE</name>
<protein>
    <submittedName>
        <fullName evidence="1">Uncharacterized protein</fullName>
    </submittedName>
</protein>
<comment type="caution">
    <text evidence="1">The sequence shown here is derived from an EMBL/GenBank/DDBJ whole genome shotgun (WGS) entry which is preliminary data.</text>
</comment>
<evidence type="ECO:0000313" key="1">
    <source>
        <dbReference type="EMBL" id="KAJ9101365.1"/>
    </source>
</evidence>
<organism evidence="1 2">
    <name type="scientific">Naganishia adeliensis</name>
    <dbReference type="NCBI Taxonomy" id="92952"/>
    <lineage>
        <taxon>Eukaryota</taxon>
        <taxon>Fungi</taxon>
        <taxon>Dikarya</taxon>
        <taxon>Basidiomycota</taxon>
        <taxon>Agaricomycotina</taxon>
        <taxon>Tremellomycetes</taxon>
        <taxon>Filobasidiales</taxon>
        <taxon>Filobasidiaceae</taxon>
        <taxon>Naganishia</taxon>
    </lineage>
</organism>
<proteinExistence type="predicted"/>
<dbReference type="Proteomes" id="UP001230649">
    <property type="component" value="Unassembled WGS sequence"/>
</dbReference>
<evidence type="ECO:0000313" key="2">
    <source>
        <dbReference type="Proteomes" id="UP001230649"/>
    </source>
</evidence>
<sequence length="394" mass="44241">MSDTSNNPYPVDPTGYLIGSFAAAILFGCHTSQVYQYFRKFRSDPWRLRLLVAWIYTLSVLQVLIIVSTAWKYFVDGIHNPRIWGEFWWPLSFQDGLIPLVAFTAQCYFGRRAYILMGRRKWFLWLVTIWGGITALCGIALAVTAFLWASDPWVSHQSFSSRSISVPSQVVAILWMCLSASLDGILTLTLIRCLWRARSPTFDSTNDLVRRLIALTLETVLLTHICGAAMCVLFLSQPAAHRTKTTAFWILLEIITELYSLSVVFTINARSAARRTLHGPKAPPTPAPASRSTSPTREEPPPTRDFRDQRQLDFAVEGFQEVPRFSYHFPPSGTGPSALRKGSFRAVEDGGLEMKPLSDVEKGQDGKGVVDSGSTVELGEEQVAGRKRFGLWRR</sequence>
<gene>
    <name evidence="1" type="ORF">QFC20_005246</name>
</gene>
<keyword evidence="2" id="KW-1185">Reference proteome</keyword>